<keyword evidence="1 4" id="KW-0378">Hydrolase</keyword>
<name>A0A4P6X759_HYDPS</name>
<feature type="active site" description="Nucleophile" evidence="4">
    <location>
        <position position="72"/>
    </location>
</feature>
<dbReference type="Pfam" id="PF01734">
    <property type="entry name" value="Patatin"/>
    <property type="match status" value="1"/>
</dbReference>
<dbReference type="KEGG" id="hpse:HPF_21965"/>
<evidence type="ECO:0000256" key="2">
    <source>
        <dbReference type="ARBA" id="ARBA00022963"/>
    </source>
</evidence>
<dbReference type="PROSITE" id="PS51635">
    <property type="entry name" value="PNPLA"/>
    <property type="match status" value="1"/>
</dbReference>
<feature type="short sequence motif" description="GXSXG" evidence="4">
    <location>
        <begin position="70"/>
        <end position="74"/>
    </location>
</feature>
<dbReference type="Proteomes" id="UP000293912">
    <property type="component" value="Chromosome"/>
</dbReference>
<organism evidence="6 7">
    <name type="scientific">Hydrogenophaga pseudoflava</name>
    <name type="common">Pseudomonas carboxydoflava</name>
    <dbReference type="NCBI Taxonomy" id="47421"/>
    <lineage>
        <taxon>Bacteria</taxon>
        <taxon>Pseudomonadati</taxon>
        <taxon>Pseudomonadota</taxon>
        <taxon>Betaproteobacteria</taxon>
        <taxon>Burkholderiales</taxon>
        <taxon>Comamonadaceae</taxon>
        <taxon>Hydrogenophaga</taxon>
    </lineage>
</organism>
<comment type="caution">
    <text evidence="4">Lacks conserved residue(s) required for the propagation of feature annotation.</text>
</comment>
<dbReference type="SUPFAM" id="SSF52151">
    <property type="entry name" value="FabD/lysophospholipase-like"/>
    <property type="match status" value="1"/>
</dbReference>
<proteinExistence type="predicted"/>
<dbReference type="RefSeq" id="WP_133157841.1">
    <property type="nucleotide sequence ID" value="NZ_CP037867.1"/>
</dbReference>
<dbReference type="GO" id="GO:0016787">
    <property type="term" value="F:hydrolase activity"/>
    <property type="evidence" value="ECO:0007669"/>
    <property type="project" value="UniProtKB-UniRule"/>
</dbReference>
<keyword evidence="3 4" id="KW-0443">Lipid metabolism</keyword>
<dbReference type="InterPro" id="IPR016035">
    <property type="entry name" value="Acyl_Trfase/lysoPLipase"/>
</dbReference>
<dbReference type="GO" id="GO:0016042">
    <property type="term" value="P:lipid catabolic process"/>
    <property type="evidence" value="ECO:0007669"/>
    <property type="project" value="UniProtKB-UniRule"/>
</dbReference>
<evidence type="ECO:0000259" key="5">
    <source>
        <dbReference type="PROSITE" id="PS51635"/>
    </source>
</evidence>
<accession>A0A4P6X759</accession>
<dbReference type="InterPro" id="IPR050301">
    <property type="entry name" value="NTE"/>
</dbReference>
<keyword evidence="7" id="KW-1185">Reference proteome</keyword>
<sequence>MSLDTLITYNLLSPAPAPADDGACALVLMGGGARTAYQAGVLKAIAVMHGHWRNDGSVSDRGFPFRWLFGTSAGALNATFLASRAALDLQAFHDLAAFWSALRSERVYRLDAPTWVRANRVVAGLTLARQVRRHRALLDTLPLVDTLHRAIDLRSLELGLADGHLEALGVTASSYSTGEHWTFCQTRPKHPVPPWHRPGRRADFQPVTVEHLMASSAIPFLFPAVPLWVDGHREHFGDGSMRQLSPLSPAIHFGARRILAIGAGQPQRSGLAVRVTDEPTAGTIAGHAMASVFHDTLQADVEQAQRVSQTIAQLPQGLAAALPYHPVRVLALQPSFSLDELTHKHIASLPAATRNTLIGLGALDTGRGAAGSAASLASYLMFEPPFVNALMELGEHDAWRRQAEIKAFFAPLAASSPGVAMP</sequence>
<dbReference type="PANTHER" id="PTHR14226:SF57">
    <property type="entry name" value="BLR7027 PROTEIN"/>
    <property type="match status" value="1"/>
</dbReference>
<gene>
    <name evidence="6" type="ORF">HPF_21965</name>
</gene>
<reference evidence="6 7" key="1">
    <citation type="submission" date="2019-03" db="EMBL/GenBank/DDBJ databases">
        <authorList>
            <person name="Sebastian G."/>
            <person name="Baumann P."/>
            <person name="Ruckert C."/>
            <person name="Kalinowski J."/>
            <person name="Nebel B."/>
            <person name="Takors R."/>
            <person name="Blombach B."/>
        </authorList>
    </citation>
    <scope>NUCLEOTIDE SEQUENCE [LARGE SCALE GENOMIC DNA]</scope>
    <source>
        <strain evidence="6 7">DSM 1084</strain>
    </source>
</reference>
<evidence type="ECO:0000313" key="7">
    <source>
        <dbReference type="Proteomes" id="UP000293912"/>
    </source>
</evidence>
<dbReference type="Gene3D" id="3.40.1090.10">
    <property type="entry name" value="Cytosolic phospholipase A2 catalytic domain"/>
    <property type="match status" value="1"/>
</dbReference>
<dbReference type="PANTHER" id="PTHR14226">
    <property type="entry name" value="NEUROPATHY TARGET ESTERASE/SWISS CHEESE D.MELANOGASTER"/>
    <property type="match status" value="1"/>
</dbReference>
<protein>
    <submittedName>
        <fullName evidence="6">Patatin-like phospholipase</fullName>
    </submittedName>
</protein>
<evidence type="ECO:0000313" key="6">
    <source>
        <dbReference type="EMBL" id="QBM30368.1"/>
    </source>
</evidence>
<evidence type="ECO:0000256" key="4">
    <source>
        <dbReference type="PROSITE-ProRule" id="PRU01161"/>
    </source>
</evidence>
<dbReference type="EMBL" id="CP037867">
    <property type="protein sequence ID" value="QBM30368.1"/>
    <property type="molecule type" value="Genomic_DNA"/>
</dbReference>
<dbReference type="InterPro" id="IPR002641">
    <property type="entry name" value="PNPLA_dom"/>
</dbReference>
<feature type="domain" description="PNPLA" evidence="5">
    <location>
        <begin position="26"/>
        <end position="251"/>
    </location>
</feature>
<evidence type="ECO:0000256" key="1">
    <source>
        <dbReference type="ARBA" id="ARBA00022801"/>
    </source>
</evidence>
<evidence type="ECO:0000256" key="3">
    <source>
        <dbReference type="ARBA" id="ARBA00023098"/>
    </source>
</evidence>
<keyword evidence="2 4" id="KW-0442">Lipid degradation</keyword>
<feature type="active site" description="Proton acceptor" evidence="4">
    <location>
        <position position="238"/>
    </location>
</feature>
<dbReference type="AlphaFoldDB" id="A0A4P6X759"/>